<feature type="compositionally biased region" description="Basic residues" evidence="1">
    <location>
        <begin position="40"/>
        <end position="49"/>
    </location>
</feature>
<keyword evidence="3" id="KW-1185">Reference proteome</keyword>
<dbReference type="KEGG" id="ffu:CLAFUR5_03010"/>
<reference evidence="2" key="2">
    <citation type="journal article" date="2022" name="Microb. Genom.">
        <title>A chromosome-scale genome assembly of the tomato pathogen Cladosporium fulvum reveals a compartmentalized genome architecture and the presence of a dispensable chromosome.</title>
        <authorList>
            <person name="Zaccaron A.Z."/>
            <person name="Chen L.H."/>
            <person name="Samaras A."/>
            <person name="Stergiopoulos I."/>
        </authorList>
    </citation>
    <scope>NUCLEOTIDE SEQUENCE</scope>
    <source>
        <strain evidence="2">Race5_Kim</strain>
    </source>
</reference>
<organism evidence="2 3">
    <name type="scientific">Passalora fulva</name>
    <name type="common">Tomato leaf mold</name>
    <name type="synonym">Cladosporium fulvum</name>
    <dbReference type="NCBI Taxonomy" id="5499"/>
    <lineage>
        <taxon>Eukaryota</taxon>
        <taxon>Fungi</taxon>
        <taxon>Dikarya</taxon>
        <taxon>Ascomycota</taxon>
        <taxon>Pezizomycotina</taxon>
        <taxon>Dothideomycetes</taxon>
        <taxon>Dothideomycetidae</taxon>
        <taxon>Mycosphaerellales</taxon>
        <taxon>Mycosphaerellaceae</taxon>
        <taxon>Fulvia</taxon>
    </lineage>
</organism>
<accession>A0A9Q8LBC0</accession>
<protein>
    <submittedName>
        <fullName evidence="2">Uncharacterized protein</fullName>
    </submittedName>
</protein>
<name>A0A9Q8LBC0_PASFU</name>
<dbReference type="AlphaFoldDB" id="A0A9Q8LBC0"/>
<dbReference type="Proteomes" id="UP000756132">
    <property type="component" value="Chromosome 2"/>
</dbReference>
<evidence type="ECO:0000256" key="1">
    <source>
        <dbReference type="SAM" id="MobiDB-lite"/>
    </source>
</evidence>
<evidence type="ECO:0000313" key="3">
    <source>
        <dbReference type="Proteomes" id="UP000756132"/>
    </source>
</evidence>
<evidence type="ECO:0000313" key="2">
    <source>
        <dbReference type="EMBL" id="UJO13628.1"/>
    </source>
</evidence>
<sequence length="495" mass="55985">MTLTLTAKTQLTMSKAIQNPREPPTLRARGRRALVSFFNRRRRRQSPRFHHGDWPRSTQTGIRRKSDSIRPVRTKSSLESLRALLSDTLQYTDLIHTNERLLANHRESLATKQWNQPPLQFLNDIKTREAMEIGAVALDAVQTAQRDIEAQEPELLRILNDLAGDNKTVPITPTFNTQARDLLAALISGGGNKALLDVLSEDLRVREFRLGQIRAHIPSRGRGWFWNQRLFPNNVPDLRRNVESLPKLDKSCRALIEERRDALLKNQITRDWAQRQIPAARLAAAERYAKNIKVMLQQKRLMIEWRRSTRSHIEGQALAAGKSFEDHFLDTMKKAVQNVAAGEKNFINARRAAMREGAALQEVPYEWDDDPISEIAWTLPGDMHSGSEKEGVRASKLRDLNRQGVEAWIQLPYGAIEAFSNGEHCMSGRLRNAGSHAPFLNHETPPVCPSIVTQWSGSSMASRPSVSLQVVDGATDQMLRISIIDGLLPRIVALM</sequence>
<proteinExistence type="predicted"/>
<dbReference type="RefSeq" id="XP_047757994.1">
    <property type="nucleotide sequence ID" value="XM_047902158.1"/>
</dbReference>
<gene>
    <name evidence="2" type="ORF">CLAFUR5_03010</name>
</gene>
<reference evidence="2" key="1">
    <citation type="submission" date="2021-12" db="EMBL/GenBank/DDBJ databases">
        <authorList>
            <person name="Zaccaron A."/>
            <person name="Stergiopoulos I."/>
        </authorList>
    </citation>
    <scope>NUCLEOTIDE SEQUENCE</scope>
    <source>
        <strain evidence="2">Race5_Kim</strain>
    </source>
</reference>
<feature type="region of interest" description="Disordered" evidence="1">
    <location>
        <begin position="40"/>
        <end position="70"/>
    </location>
</feature>
<dbReference type="GeneID" id="71982888"/>
<dbReference type="EMBL" id="CP090164">
    <property type="protein sequence ID" value="UJO13628.1"/>
    <property type="molecule type" value="Genomic_DNA"/>
</dbReference>